<evidence type="ECO:0000313" key="1">
    <source>
        <dbReference type="EMBL" id="MCI61629.1"/>
    </source>
</evidence>
<accession>A0A392TKD3</accession>
<name>A0A392TKD3_9FABA</name>
<organism evidence="1 2">
    <name type="scientific">Trifolium medium</name>
    <dbReference type="NCBI Taxonomy" id="97028"/>
    <lineage>
        <taxon>Eukaryota</taxon>
        <taxon>Viridiplantae</taxon>
        <taxon>Streptophyta</taxon>
        <taxon>Embryophyta</taxon>
        <taxon>Tracheophyta</taxon>
        <taxon>Spermatophyta</taxon>
        <taxon>Magnoliopsida</taxon>
        <taxon>eudicotyledons</taxon>
        <taxon>Gunneridae</taxon>
        <taxon>Pentapetalae</taxon>
        <taxon>rosids</taxon>
        <taxon>fabids</taxon>
        <taxon>Fabales</taxon>
        <taxon>Fabaceae</taxon>
        <taxon>Papilionoideae</taxon>
        <taxon>50 kb inversion clade</taxon>
        <taxon>NPAAA clade</taxon>
        <taxon>Hologalegina</taxon>
        <taxon>IRL clade</taxon>
        <taxon>Trifolieae</taxon>
        <taxon>Trifolium</taxon>
    </lineage>
</organism>
<proteinExistence type="predicted"/>
<feature type="non-terminal residue" evidence="1">
    <location>
        <position position="1"/>
    </location>
</feature>
<evidence type="ECO:0000313" key="2">
    <source>
        <dbReference type="Proteomes" id="UP000265520"/>
    </source>
</evidence>
<keyword evidence="2" id="KW-1185">Reference proteome</keyword>
<dbReference type="EMBL" id="LXQA010603166">
    <property type="protein sequence ID" value="MCI61629.1"/>
    <property type="molecule type" value="Genomic_DNA"/>
</dbReference>
<protein>
    <submittedName>
        <fullName evidence="1">Uncharacterized protein</fullName>
    </submittedName>
</protein>
<dbReference type="AlphaFoldDB" id="A0A392TKD3"/>
<reference evidence="1 2" key="1">
    <citation type="journal article" date="2018" name="Front. Plant Sci.">
        <title>Red Clover (Trifolium pratense) and Zigzag Clover (T. medium) - A Picture of Genomic Similarities and Differences.</title>
        <authorList>
            <person name="Dluhosova J."/>
            <person name="Istvanek J."/>
            <person name="Nedelnik J."/>
            <person name="Repkova J."/>
        </authorList>
    </citation>
    <scope>NUCLEOTIDE SEQUENCE [LARGE SCALE GENOMIC DNA]</scope>
    <source>
        <strain evidence="2">cv. 10/8</strain>
        <tissue evidence="1">Leaf</tissue>
    </source>
</reference>
<sequence length="51" mass="5301">VNGDTAIVATSIGMAEVAVSPSLSAAATQNLSPQEGYYSNTFWGRDIAVIR</sequence>
<dbReference type="Proteomes" id="UP000265520">
    <property type="component" value="Unassembled WGS sequence"/>
</dbReference>
<comment type="caution">
    <text evidence="1">The sequence shown here is derived from an EMBL/GenBank/DDBJ whole genome shotgun (WGS) entry which is preliminary data.</text>
</comment>